<evidence type="ECO:0000256" key="4">
    <source>
        <dbReference type="ARBA" id="ARBA00022801"/>
    </source>
</evidence>
<reference evidence="7 8" key="1">
    <citation type="submission" date="2017-03" db="EMBL/GenBank/DDBJ databases">
        <authorList>
            <person name="Afonso C.L."/>
            <person name="Miller P.J."/>
            <person name="Scott M.A."/>
            <person name="Spackman E."/>
            <person name="Goraichik I."/>
            <person name="Dimitrov K.M."/>
            <person name="Suarez D.L."/>
            <person name="Swayne D.E."/>
        </authorList>
    </citation>
    <scope>NUCLEOTIDE SEQUENCE [LARGE SCALE GENOMIC DNA]</scope>
    <source>
        <strain evidence="7 8">CECT 7971</strain>
    </source>
</reference>
<dbReference type="GO" id="GO:0000034">
    <property type="term" value="F:adenine deaminase activity"/>
    <property type="evidence" value="ECO:0007669"/>
    <property type="project" value="UniProtKB-EC"/>
</dbReference>
<dbReference type="RefSeq" id="WP_085850005.1">
    <property type="nucleotide sequence ID" value="NZ_FNZV01000014.1"/>
</dbReference>
<accession>A0A1Y5TAP9</accession>
<dbReference type="InterPro" id="IPR001365">
    <property type="entry name" value="A_deaminase_dom"/>
</dbReference>
<dbReference type="GO" id="GO:0005829">
    <property type="term" value="C:cytosol"/>
    <property type="evidence" value="ECO:0007669"/>
    <property type="project" value="TreeGrafter"/>
</dbReference>
<gene>
    <name evidence="7" type="ORF">PAM7971_02900</name>
</gene>
<dbReference type="Gene3D" id="3.20.20.140">
    <property type="entry name" value="Metal-dependent hydrolases"/>
    <property type="match status" value="1"/>
</dbReference>
<dbReference type="STRING" id="658057.SAMN04488032_11438"/>
<keyword evidence="5" id="KW-0862">Zinc</keyword>
<evidence type="ECO:0000313" key="7">
    <source>
        <dbReference type="EMBL" id="SLN56081.1"/>
    </source>
</evidence>
<dbReference type="InterPro" id="IPR032466">
    <property type="entry name" value="Metal_Hydrolase"/>
</dbReference>
<organism evidence="7 8">
    <name type="scientific">Pacificibacter marinus</name>
    <dbReference type="NCBI Taxonomy" id="658057"/>
    <lineage>
        <taxon>Bacteria</taxon>
        <taxon>Pseudomonadati</taxon>
        <taxon>Pseudomonadota</taxon>
        <taxon>Alphaproteobacteria</taxon>
        <taxon>Rhodobacterales</taxon>
        <taxon>Roseobacteraceae</taxon>
        <taxon>Pacificibacter</taxon>
    </lineage>
</organism>
<evidence type="ECO:0000313" key="8">
    <source>
        <dbReference type="Proteomes" id="UP000193307"/>
    </source>
</evidence>
<dbReference type="OrthoDB" id="105475at2"/>
<comment type="similarity">
    <text evidence="2">Belongs to the metallo-dependent hydrolases superfamily. Adenosine and AMP deaminases family.</text>
</comment>
<dbReference type="GO" id="GO:0046872">
    <property type="term" value="F:metal ion binding"/>
    <property type="evidence" value="ECO:0007669"/>
    <property type="project" value="UniProtKB-KW"/>
</dbReference>
<dbReference type="Proteomes" id="UP000193307">
    <property type="component" value="Unassembled WGS sequence"/>
</dbReference>
<dbReference type="GO" id="GO:0006146">
    <property type="term" value="P:adenine catabolic process"/>
    <property type="evidence" value="ECO:0007669"/>
    <property type="project" value="TreeGrafter"/>
</dbReference>
<evidence type="ECO:0000256" key="5">
    <source>
        <dbReference type="ARBA" id="ARBA00022833"/>
    </source>
</evidence>
<protein>
    <submittedName>
        <fullName evidence="7">Adenine deaminase</fullName>
        <ecNumber evidence="7">3.5.4.2</ecNumber>
    </submittedName>
</protein>
<dbReference type="EMBL" id="FWFW01000010">
    <property type="protein sequence ID" value="SLN56081.1"/>
    <property type="molecule type" value="Genomic_DNA"/>
</dbReference>
<keyword evidence="8" id="KW-1185">Reference proteome</keyword>
<evidence type="ECO:0000256" key="3">
    <source>
        <dbReference type="ARBA" id="ARBA00022723"/>
    </source>
</evidence>
<dbReference type="NCBIfam" id="TIGR01430">
    <property type="entry name" value="aden_deam"/>
    <property type="match status" value="1"/>
</dbReference>
<evidence type="ECO:0000256" key="1">
    <source>
        <dbReference type="ARBA" id="ARBA00001947"/>
    </source>
</evidence>
<keyword evidence="3" id="KW-0479">Metal-binding</keyword>
<dbReference type="GO" id="GO:0043103">
    <property type="term" value="P:hypoxanthine salvage"/>
    <property type="evidence" value="ECO:0007669"/>
    <property type="project" value="TreeGrafter"/>
</dbReference>
<dbReference type="SUPFAM" id="SSF51556">
    <property type="entry name" value="Metallo-dependent hydrolases"/>
    <property type="match status" value="1"/>
</dbReference>
<evidence type="ECO:0000259" key="6">
    <source>
        <dbReference type="Pfam" id="PF00962"/>
    </source>
</evidence>
<proteinExistence type="inferred from homology"/>
<keyword evidence="4 7" id="KW-0378">Hydrolase</keyword>
<evidence type="ECO:0000256" key="2">
    <source>
        <dbReference type="ARBA" id="ARBA00006676"/>
    </source>
</evidence>
<comment type="cofactor">
    <cofactor evidence="1">
        <name>Zn(2+)</name>
        <dbReference type="ChEBI" id="CHEBI:29105"/>
    </cofactor>
</comment>
<dbReference type="Pfam" id="PF00962">
    <property type="entry name" value="A_deaminase"/>
    <property type="match status" value="1"/>
</dbReference>
<dbReference type="PANTHER" id="PTHR43114:SF6">
    <property type="entry name" value="ADENINE DEAMINASE"/>
    <property type="match status" value="1"/>
</dbReference>
<dbReference type="InterPro" id="IPR006330">
    <property type="entry name" value="Ado/ade_deaminase"/>
</dbReference>
<dbReference type="PANTHER" id="PTHR43114">
    <property type="entry name" value="ADENINE DEAMINASE"/>
    <property type="match status" value="1"/>
</dbReference>
<name>A0A1Y5TAP9_9RHOB</name>
<sequence length="343" mass="37809">MIDISTDFFRRLPKAELHLHLEGSIRPETAFELAQKNGVALLKPGQDLADLYDYDDLAKFLNAYTAIAGVVLSADDFHRVTYEMLEDCAVSGARHVEFFISPHAHDVSFDVQFRGIRRGMAEARDALGISCFMAPGINRELGPEAAEVYFDTCAQLGGDDMAGVGLDYFEAPYPPDPFAPLYDRARAAGYQVTAHAGEGGPAAYVAGAMDALGCRRIDHGYAVMDDPALVARCREAQILFTCCPSTTKYTTHWRDLTDPDHPIRKMKEAGLNVTINSDDPPFFFTTLAQEYEIAYRDMGFTLADIKASILQGIQGSWLSQDQRVALAKNWAVEIDDLIATYVG</sequence>
<dbReference type="AlphaFoldDB" id="A0A1Y5TAP9"/>
<dbReference type="EC" id="3.5.4.2" evidence="7"/>
<feature type="domain" description="Adenosine deaminase" evidence="6">
    <location>
        <begin position="13"/>
        <end position="328"/>
    </location>
</feature>